<keyword evidence="7" id="KW-0496">Mitochondrion</keyword>
<keyword evidence="5 9" id="KW-1133">Transmembrane helix</keyword>
<sequence>KQPFDYIECESELVSGIITENSGMIFIFNSISEITCIIEITIILFCLCCGGFFFLFKIVFFIFLFLLFIRSSCCRIKLTHAIFLFLFFFFPFCFACLNGLLIFVFF</sequence>
<feature type="transmembrane region" description="Helical" evidence="9">
    <location>
        <begin position="81"/>
        <end position="105"/>
    </location>
</feature>
<feature type="transmembrane region" description="Helical" evidence="9">
    <location>
        <begin position="42"/>
        <end position="69"/>
    </location>
</feature>
<accession>A0A0A9YX09</accession>
<gene>
    <name evidence="10" type="primary">ND1</name>
    <name evidence="10" type="ORF">CM83_30233</name>
</gene>
<name>A0A0A9YX09_LYGHE</name>
<proteinExistence type="predicted"/>
<evidence type="ECO:0000256" key="3">
    <source>
        <dbReference type="ARBA" id="ARBA00022692"/>
    </source>
</evidence>
<organism evidence="10">
    <name type="scientific">Lygus hesperus</name>
    <name type="common">Western plant bug</name>
    <dbReference type="NCBI Taxonomy" id="30085"/>
    <lineage>
        <taxon>Eukaryota</taxon>
        <taxon>Metazoa</taxon>
        <taxon>Ecdysozoa</taxon>
        <taxon>Arthropoda</taxon>
        <taxon>Hexapoda</taxon>
        <taxon>Insecta</taxon>
        <taxon>Pterygota</taxon>
        <taxon>Neoptera</taxon>
        <taxon>Paraneoptera</taxon>
        <taxon>Hemiptera</taxon>
        <taxon>Heteroptera</taxon>
        <taxon>Panheteroptera</taxon>
        <taxon>Cimicomorpha</taxon>
        <taxon>Miridae</taxon>
        <taxon>Mirini</taxon>
        <taxon>Lygus</taxon>
    </lineage>
</organism>
<dbReference type="GO" id="GO:0005743">
    <property type="term" value="C:mitochondrial inner membrane"/>
    <property type="evidence" value="ECO:0007669"/>
    <property type="project" value="UniProtKB-SubCell"/>
</dbReference>
<comment type="function">
    <text evidence="1">Core subunit of the mitochondrial membrane respiratory chain NADH dehydrogenase (Complex I) that is believed to belong to the minimal assembly required for catalysis. Complex I functions in the transfer of electrons from NADH to the respiratory chain. The immediate electron acceptor for the enzyme is believed to be ubiquinone.</text>
</comment>
<dbReference type="AlphaFoldDB" id="A0A0A9YX09"/>
<dbReference type="EMBL" id="GBHO01007448">
    <property type="protein sequence ID" value="JAG36156.1"/>
    <property type="molecule type" value="Transcribed_RNA"/>
</dbReference>
<dbReference type="InterPro" id="IPR018086">
    <property type="entry name" value="NADH_UbQ_OxRdtase_su1_CS"/>
</dbReference>
<reference evidence="10" key="2">
    <citation type="submission" date="2014-07" db="EMBL/GenBank/DDBJ databases">
        <authorList>
            <person name="Hull J."/>
        </authorList>
    </citation>
    <scope>NUCLEOTIDE SEQUENCE</scope>
</reference>
<reference evidence="10" key="1">
    <citation type="journal article" date="2014" name="PLoS ONE">
        <title>Transcriptome-Based Identification of ABC Transporters in the Western Tarnished Plant Bug Lygus hesperus.</title>
        <authorList>
            <person name="Hull J.J."/>
            <person name="Chaney K."/>
            <person name="Geib S.M."/>
            <person name="Fabrick J.A."/>
            <person name="Brent C.S."/>
            <person name="Walsh D."/>
            <person name="Lavine L.C."/>
        </authorList>
    </citation>
    <scope>NUCLEOTIDE SEQUENCE</scope>
</reference>
<keyword evidence="6 10" id="KW-0830">Ubiquinone</keyword>
<evidence type="ECO:0000256" key="4">
    <source>
        <dbReference type="ARBA" id="ARBA00022792"/>
    </source>
</evidence>
<evidence type="ECO:0000256" key="5">
    <source>
        <dbReference type="ARBA" id="ARBA00022989"/>
    </source>
</evidence>
<dbReference type="PROSITE" id="PS00668">
    <property type="entry name" value="COMPLEX1_ND1_2"/>
    <property type="match status" value="1"/>
</dbReference>
<keyword evidence="8 9" id="KW-0472">Membrane</keyword>
<dbReference type="Pfam" id="PF00146">
    <property type="entry name" value="NADHdh"/>
    <property type="match status" value="1"/>
</dbReference>
<keyword evidence="4" id="KW-0999">Mitochondrion inner membrane</keyword>
<feature type="non-terminal residue" evidence="10">
    <location>
        <position position="1"/>
    </location>
</feature>
<evidence type="ECO:0000256" key="2">
    <source>
        <dbReference type="ARBA" id="ARBA00004448"/>
    </source>
</evidence>
<protein>
    <submittedName>
        <fullName evidence="10">NADH-ubiquinone oxidoreductase chain 1</fullName>
    </submittedName>
</protein>
<evidence type="ECO:0000256" key="8">
    <source>
        <dbReference type="ARBA" id="ARBA00023136"/>
    </source>
</evidence>
<evidence type="ECO:0000256" key="6">
    <source>
        <dbReference type="ARBA" id="ARBA00023075"/>
    </source>
</evidence>
<evidence type="ECO:0000256" key="9">
    <source>
        <dbReference type="SAM" id="Phobius"/>
    </source>
</evidence>
<comment type="subcellular location">
    <subcellularLocation>
        <location evidence="2">Mitochondrion inner membrane</location>
        <topology evidence="2">Multi-pass membrane protein</topology>
    </subcellularLocation>
</comment>
<evidence type="ECO:0000256" key="1">
    <source>
        <dbReference type="ARBA" id="ARBA00003257"/>
    </source>
</evidence>
<keyword evidence="3 9" id="KW-0812">Transmembrane</keyword>
<dbReference type="InterPro" id="IPR001694">
    <property type="entry name" value="NADH_UbQ_OxRdtase_su1/FPO"/>
</dbReference>
<evidence type="ECO:0000256" key="7">
    <source>
        <dbReference type="ARBA" id="ARBA00023128"/>
    </source>
</evidence>
<evidence type="ECO:0000313" key="10">
    <source>
        <dbReference type="EMBL" id="JAG36156.1"/>
    </source>
</evidence>